<organism evidence="1">
    <name type="scientific">mine drainage metagenome</name>
    <dbReference type="NCBI Taxonomy" id="410659"/>
    <lineage>
        <taxon>unclassified sequences</taxon>
        <taxon>metagenomes</taxon>
        <taxon>ecological metagenomes</taxon>
    </lineage>
</organism>
<reference evidence="1" key="1">
    <citation type="submission" date="2018-10" db="EMBL/GenBank/DDBJ databases">
        <authorList>
            <person name="Plewniak F."/>
        </authorList>
    </citation>
    <scope>NUCLEOTIDE SEQUENCE</scope>
</reference>
<name>A0A3P3ZS61_9ZZZZ</name>
<protein>
    <submittedName>
        <fullName evidence="1">Uncharacterized protein</fullName>
    </submittedName>
</protein>
<accession>A0A3P3ZS61</accession>
<evidence type="ECO:0000313" key="1">
    <source>
        <dbReference type="EMBL" id="VAY89650.1"/>
    </source>
</evidence>
<dbReference type="EMBL" id="UOYP01000695">
    <property type="protein sequence ID" value="VAY89650.1"/>
    <property type="molecule type" value="Genomic_DNA"/>
</dbReference>
<proteinExistence type="predicted"/>
<gene>
    <name evidence="1" type="ORF">CARN8_7240004</name>
</gene>
<dbReference type="AlphaFoldDB" id="A0A3P3ZS61"/>
<sequence length="68" mass="7622">MPGELEVSIIRKNNMKAGDLVSEIQKMTLPRPAAIIFGLEMRWPLSRVVFLTWDQGEGIPINLDASRA</sequence>